<reference evidence="2 3" key="1">
    <citation type="submission" date="2019-06" db="EMBL/GenBank/DDBJ databases">
        <title>Sequencing the genomes of 1000 actinobacteria strains.</title>
        <authorList>
            <person name="Klenk H.-P."/>
        </authorList>
    </citation>
    <scope>NUCLEOTIDE SEQUENCE [LARGE SCALE GENOMIC DNA]</scope>
    <source>
        <strain evidence="2 3">DSM 46837</strain>
    </source>
</reference>
<keyword evidence="3" id="KW-1185">Reference proteome</keyword>
<proteinExistence type="predicted"/>
<dbReference type="PANTHER" id="PTHR36452">
    <property type="entry name" value="CHROMOSOME 12, WHOLE GENOME SHOTGUN SEQUENCE"/>
    <property type="match status" value="1"/>
</dbReference>
<evidence type="ECO:0000313" key="3">
    <source>
        <dbReference type="Proteomes" id="UP000319865"/>
    </source>
</evidence>
<accession>A0A543PCZ3</accession>
<sequence>MSFEGFPDEGLVFYEGLEADNSKTYWTRNKSAYDTHVRAPLQALLDEIAPEFGTPKVFRPYRDVRFSHDKTPYKTHQGAVVHPDGGGTGSWYVQISAEGLMVSGGSWRWESDQVARYRRAVADGVQGPRLEEEVARLVAGGWSIEGERLVRVPAGHAADAPRLELLKHKSLHGTRRWEPVDWLHDRRALDRVRDSWRELRPLNAWLSDNVGATAKEAVARPAGGTGGQPAPGCDGALPASR</sequence>
<dbReference type="AlphaFoldDB" id="A0A543PCZ3"/>
<dbReference type="InterPro" id="IPR012808">
    <property type="entry name" value="CHP02453"/>
</dbReference>
<dbReference type="PIRSF" id="PIRSF028451">
    <property type="entry name" value="UCP028451"/>
    <property type="match status" value="1"/>
</dbReference>
<feature type="region of interest" description="Disordered" evidence="1">
    <location>
        <begin position="217"/>
        <end position="241"/>
    </location>
</feature>
<evidence type="ECO:0000313" key="2">
    <source>
        <dbReference type="EMBL" id="TQN41910.1"/>
    </source>
</evidence>
<organism evidence="2 3">
    <name type="scientific">Blastococcus colisei</name>
    <dbReference type="NCBI Taxonomy" id="1564162"/>
    <lineage>
        <taxon>Bacteria</taxon>
        <taxon>Bacillati</taxon>
        <taxon>Actinomycetota</taxon>
        <taxon>Actinomycetes</taxon>
        <taxon>Geodermatophilales</taxon>
        <taxon>Geodermatophilaceae</taxon>
        <taxon>Blastococcus</taxon>
    </lineage>
</organism>
<dbReference type="EMBL" id="VFQE01000001">
    <property type="protein sequence ID" value="TQN41910.1"/>
    <property type="molecule type" value="Genomic_DNA"/>
</dbReference>
<protein>
    <submittedName>
        <fullName evidence="2">Uncharacterized protein (TIGR02453 family)</fullName>
    </submittedName>
</protein>
<dbReference type="PANTHER" id="PTHR36452:SF1">
    <property type="entry name" value="DUF2461 DOMAIN-CONTAINING PROTEIN"/>
    <property type="match status" value="1"/>
</dbReference>
<name>A0A543PCZ3_9ACTN</name>
<comment type="caution">
    <text evidence="2">The sequence shown here is derived from an EMBL/GenBank/DDBJ whole genome shotgun (WGS) entry which is preliminary data.</text>
</comment>
<dbReference type="Pfam" id="PF09365">
    <property type="entry name" value="DUF2461"/>
    <property type="match status" value="1"/>
</dbReference>
<gene>
    <name evidence="2" type="ORF">FHU33_1299</name>
</gene>
<dbReference type="InterPro" id="IPR015996">
    <property type="entry name" value="UCP028451"/>
</dbReference>
<evidence type="ECO:0000256" key="1">
    <source>
        <dbReference type="SAM" id="MobiDB-lite"/>
    </source>
</evidence>
<dbReference type="Proteomes" id="UP000319865">
    <property type="component" value="Unassembled WGS sequence"/>
</dbReference>
<dbReference type="OrthoDB" id="9794241at2"/>
<dbReference type="NCBIfam" id="TIGR02453">
    <property type="entry name" value="TIGR02453 family protein"/>
    <property type="match status" value="1"/>
</dbReference>
<dbReference type="RefSeq" id="WP_142024595.1">
    <property type="nucleotide sequence ID" value="NZ_VFQE01000001.1"/>
</dbReference>